<organism evidence="2 3">
    <name type="scientific">Candidatus Staskawiczbacteria bacterium RIFCSPHIGHO2_02_FULL_33_16</name>
    <dbReference type="NCBI Taxonomy" id="1802204"/>
    <lineage>
        <taxon>Bacteria</taxon>
        <taxon>Candidatus Staskawicziibacteriota</taxon>
    </lineage>
</organism>
<name>A0A1G2HYR8_9BACT</name>
<accession>A0A1G2HYR8</accession>
<keyword evidence="1" id="KW-0472">Membrane</keyword>
<sequence length="172" mass="19031">MKIFWTKKFILSTIVIAFFYIAITVYLMNVSLVKDTLFSAYSLEYKYNLMTSLFWGMWTSMSRPSLALLFIISFLTGLNVSLIVKRIFILRSFGKINFVVGGSSLLGIISSGCASCGLSVIAFLGLGGAIAYLPFYGIELSFIAILLLLVSFYFLVKDTAKICKKNGGVCLI</sequence>
<evidence type="ECO:0000313" key="3">
    <source>
        <dbReference type="Proteomes" id="UP000179183"/>
    </source>
</evidence>
<proteinExistence type="predicted"/>
<evidence type="ECO:0000256" key="1">
    <source>
        <dbReference type="SAM" id="Phobius"/>
    </source>
</evidence>
<feature type="transmembrane region" description="Helical" evidence="1">
    <location>
        <begin position="9"/>
        <end position="28"/>
    </location>
</feature>
<dbReference type="AlphaFoldDB" id="A0A1G2HYR8"/>
<comment type="caution">
    <text evidence="2">The sequence shown here is derived from an EMBL/GenBank/DDBJ whole genome shotgun (WGS) entry which is preliminary data.</text>
</comment>
<feature type="transmembrane region" description="Helical" evidence="1">
    <location>
        <begin position="130"/>
        <end position="156"/>
    </location>
</feature>
<keyword evidence="1" id="KW-0812">Transmembrane</keyword>
<feature type="transmembrane region" description="Helical" evidence="1">
    <location>
        <begin position="96"/>
        <end position="124"/>
    </location>
</feature>
<dbReference type="Proteomes" id="UP000179183">
    <property type="component" value="Unassembled WGS sequence"/>
</dbReference>
<keyword evidence="1" id="KW-1133">Transmembrane helix</keyword>
<evidence type="ECO:0000313" key="2">
    <source>
        <dbReference type="EMBL" id="OGZ67341.1"/>
    </source>
</evidence>
<dbReference type="EMBL" id="MHOQ01000007">
    <property type="protein sequence ID" value="OGZ67341.1"/>
    <property type="molecule type" value="Genomic_DNA"/>
</dbReference>
<reference evidence="2 3" key="1">
    <citation type="journal article" date="2016" name="Nat. Commun.">
        <title>Thousands of microbial genomes shed light on interconnected biogeochemical processes in an aquifer system.</title>
        <authorList>
            <person name="Anantharaman K."/>
            <person name="Brown C.T."/>
            <person name="Hug L.A."/>
            <person name="Sharon I."/>
            <person name="Castelle C.J."/>
            <person name="Probst A.J."/>
            <person name="Thomas B.C."/>
            <person name="Singh A."/>
            <person name="Wilkins M.J."/>
            <person name="Karaoz U."/>
            <person name="Brodie E.L."/>
            <person name="Williams K.H."/>
            <person name="Hubbard S.S."/>
            <person name="Banfield J.F."/>
        </authorList>
    </citation>
    <scope>NUCLEOTIDE SEQUENCE [LARGE SCALE GENOMIC DNA]</scope>
</reference>
<gene>
    <name evidence="2" type="ORF">A3D34_02800</name>
</gene>
<feature type="transmembrane region" description="Helical" evidence="1">
    <location>
        <begin position="65"/>
        <end position="84"/>
    </location>
</feature>
<protein>
    <submittedName>
        <fullName evidence="2">Uncharacterized protein</fullName>
    </submittedName>
</protein>